<evidence type="ECO:0000256" key="1">
    <source>
        <dbReference type="SAM" id="MobiDB-lite"/>
    </source>
</evidence>
<dbReference type="AlphaFoldDB" id="A0A226EFU5"/>
<reference evidence="3 4" key="1">
    <citation type="submission" date="2015-12" db="EMBL/GenBank/DDBJ databases">
        <title>The genome of Folsomia candida.</title>
        <authorList>
            <person name="Faddeeva A."/>
            <person name="Derks M.F."/>
            <person name="Anvar Y."/>
            <person name="Smit S."/>
            <person name="Van Straalen N."/>
            <person name="Roelofs D."/>
        </authorList>
    </citation>
    <scope>NUCLEOTIDE SEQUENCE [LARGE SCALE GENOMIC DNA]</scope>
    <source>
        <strain evidence="3 4">VU population</strain>
        <tissue evidence="3">Whole body</tissue>
    </source>
</reference>
<keyword evidence="4" id="KW-1185">Reference proteome</keyword>
<evidence type="ECO:0000313" key="3">
    <source>
        <dbReference type="EMBL" id="OXA55681.1"/>
    </source>
</evidence>
<sequence length="275" mass="29643">MDADGRKLLRFYQESLRTMTEAQLLNEQRTLIQEESSVYGWFEECRKWKDTENLRISEKRSMVEDGLKNVRNYGVAAHNPAPSQASFSVGKGGKFRSCSGPSKSGRGSLSRQEFDVLSPLMGSSASDGSRPPPPPFHGGVMYAGGPSHASYHPTSSSGRIGGGHFVIILLLVLILGTVPLLLDRHSSFDFLTDAKDADATLPAGAESNGQIPSVGGYGFLGGNAPVYTPGQGLQGAQPNRGPSDLYNNLPWLNSPEIKNTGSQNDNRSTTIFIRL</sequence>
<proteinExistence type="predicted"/>
<evidence type="ECO:0000256" key="2">
    <source>
        <dbReference type="SAM" id="Phobius"/>
    </source>
</evidence>
<feature type="compositionally biased region" description="Polar residues" evidence="1">
    <location>
        <begin position="99"/>
        <end position="111"/>
    </location>
</feature>
<feature type="transmembrane region" description="Helical" evidence="2">
    <location>
        <begin position="162"/>
        <end position="182"/>
    </location>
</feature>
<dbReference type="Proteomes" id="UP000198287">
    <property type="component" value="Unassembled WGS sequence"/>
</dbReference>
<organism evidence="3 4">
    <name type="scientific">Folsomia candida</name>
    <name type="common">Springtail</name>
    <dbReference type="NCBI Taxonomy" id="158441"/>
    <lineage>
        <taxon>Eukaryota</taxon>
        <taxon>Metazoa</taxon>
        <taxon>Ecdysozoa</taxon>
        <taxon>Arthropoda</taxon>
        <taxon>Hexapoda</taxon>
        <taxon>Collembola</taxon>
        <taxon>Entomobryomorpha</taxon>
        <taxon>Isotomoidea</taxon>
        <taxon>Isotomidae</taxon>
        <taxon>Proisotominae</taxon>
        <taxon>Folsomia</taxon>
    </lineage>
</organism>
<keyword evidence="2" id="KW-0812">Transmembrane</keyword>
<dbReference type="EMBL" id="LNIX01000004">
    <property type="protein sequence ID" value="OXA55681.1"/>
    <property type="molecule type" value="Genomic_DNA"/>
</dbReference>
<gene>
    <name evidence="3" type="ORF">Fcan01_08572</name>
</gene>
<keyword evidence="2" id="KW-1133">Transmembrane helix</keyword>
<keyword evidence="2" id="KW-0472">Membrane</keyword>
<feature type="region of interest" description="Disordered" evidence="1">
    <location>
        <begin position="84"/>
        <end position="141"/>
    </location>
</feature>
<comment type="caution">
    <text evidence="3">The sequence shown here is derived from an EMBL/GenBank/DDBJ whole genome shotgun (WGS) entry which is preliminary data.</text>
</comment>
<protein>
    <submittedName>
        <fullName evidence="3">Uncharacterized protein</fullName>
    </submittedName>
</protein>
<evidence type="ECO:0000313" key="4">
    <source>
        <dbReference type="Proteomes" id="UP000198287"/>
    </source>
</evidence>
<accession>A0A226EFU5</accession>
<name>A0A226EFU5_FOLCA</name>